<dbReference type="AlphaFoldDB" id="A0A1H3U9I1"/>
<sequence>MAAGDLITTDGQIEWRGALLGVDTAYELVQLEGWQDLPDMRDGDAELANQHGYQPGQLHADRRIITLSFELGDPDPAAFRAAEATLRRVTAPDENPAEEPLVVQWQGIKAMVMARCVRRMIPTPVEYHYGLTRGAIQWRATNPRLLHLPQQSFTTAPPAAGGGGLVWPLMWPLVWGTAQSGGELVITNDGNAHAQPVWRITGPCTRPVIRNVDTGQELVFDDTYTLPAGHPLMLTTQDRSVLLSTGVSRSNVLVRRQWFTLPPGDTRVRFETSDGTGQLECLYYHTSF</sequence>
<evidence type="ECO:0000259" key="1">
    <source>
        <dbReference type="Pfam" id="PF22768"/>
    </source>
</evidence>
<evidence type="ECO:0000313" key="3">
    <source>
        <dbReference type="Proteomes" id="UP000199529"/>
    </source>
</evidence>
<keyword evidence="3" id="KW-1185">Reference proteome</keyword>
<dbReference type="RefSeq" id="WP_093279005.1">
    <property type="nucleotide sequence ID" value="NZ_FNOK01000120.1"/>
</dbReference>
<dbReference type="Proteomes" id="UP000199529">
    <property type="component" value="Unassembled WGS sequence"/>
</dbReference>
<dbReference type="EMBL" id="FNOK01000120">
    <property type="protein sequence ID" value="SDZ59120.1"/>
    <property type="molecule type" value="Genomic_DNA"/>
</dbReference>
<evidence type="ECO:0000313" key="2">
    <source>
        <dbReference type="EMBL" id="SDZ59120.1"/>
    </source>
</evidence>
<name>A0A1H3U9I1_9PSEU</name>
<reference evidence="3" key="1">
    <citation type="submission" date="2016-10" db="EMBL/GenBank/DDBJ databases">
        <authorList>
            <person name="Varghese N."/>
            <person name="Submissions S."/>
        </authorList>
    </citation>
    <scope>NUCLEOTIDE SEQUENCE [LARGE SCALE GENOMIC DNA]</scope>
    <source>
        <strain evidence="3">CGMCC 4.3530</strain>
    </source>
</reference>
<feature type="domain" description="Siphovirus-type tail component C-terminal" evidence="1">
    <location>
        <begin position="189"/>
        <end position="274"/>
    </location>
</feature>
<dbReference type="InterPro" id="IPR054738">
    <property type="entry name" value="Siphovirus-type_tail_C"/>
</dbReference>
<proteinExistence type="predicted"/>
<gene>
    <name evidence="2" type="ORF">SAMN05216215_11207</name>
</gene>
<dbReference type="Pfam" id="PF22768">
    <property type="entry name" value="SPP1_Dit"/>
    <property type="match status" value="1"/>
</dbReference>
<dbReference type="OrthoDB" id="3985590at2"/>
<protein>
    <submittedName>
        <fullName evidence="2">Phage tail protein</fullName>
    </submittedName>
</protein>
<accession>A0A1H3U9I1</accession>
<dbReference type="Gene3D" id="2.60.120.860">
    <property type="match status" value="1"/>
</dbReference>
<organism evidence="2 3">
    <name type="scientific">Saccharopolyspora shandongensis</name>
    <dbReference type="NCBI Taxonomy" id="418495"/>
    <lineage>
        <taxon>Bacteria</taxon>
        <taxon>Bacillati</taxon>
        <taxon>Actinomycetota</taxon>
        <taxon>Actinomycetes</taxon>
        <taxon>Pseudonocardiales</taxon>
        <taxon>Pseudonocardiaceae</taxon>
        <taxon>Saccharopolyspora</taxon>
    </lineage>
</organism>
<dbReference type="STRING" id="418495.SAMN05216215_11207"/>